<dbReference type="AlphaFoldDB" id="A0A1T5IK12"/>
<evidence type="ECO:0000313" key="2">
    <source>
        <dbReference type="Proteomes" id="UP000190341"/>
    </source>
</evidence>
<organism evidence="1 2">
    <name type="scientific">Pseudoxanthomonas indica</name>
    <dbReference type="NCBI Taxonomy" id="428993"/>
    <lineage>
        <taxon>Bacteria</taxon>
        <taxon>Pseudomonadati</taxon>
        <taxon>Pseudomonadota</taxon>
        <taxon>Gammaproteobacteria</taxon>
        <taxon>Lysobacterales</taxon>
        <taxon>Lysobacteraceae</taxon>
        <taxon>Pseudoxanthomonas</taxon>
    </lineage>
</organism>
<dbReference type="InterPro" id="IPR001387">
    <property type="entry name" value="Cro/C1-type_HTH"/>
</dbReference>
<accession>A0A1T5IK12</accession>
<reference evidence="1 2" key="1">
    <citation type="submission" date="2017-02" db="EMBL/GenBank/DDBJ databases">
        <authorList>
            <person name="Peterson S.W."/>
        </authorList>
    </citation>
    <scope>NUCLEOTIDE SEQUENCE [LARGE SCALE GENOMIC DNA]</scope>
    <source>
        <strain evidence="1 2">P15</strain>
    </source>
</reference>
<dbReference type="Proteomes" id="UP000190341">
    <property type="component" value="Unassembled WGS sequence"/>
</dbReference>
<dbReference type="SUPFAM" id="SSF47413">
    <property type="entry name" value="lambda repressor-like DNA-binding domains"/>
    <property type="match status" value="1"/>
</dbReference>
<dbReference type="InterPro" id="IPR010982">
    <property type="entry name" value="Lambda_DNA-bd_dom_sf"/>
</dbReference>
<keyword evidence="2" id="KW-1185">Reference proteome</keyword>
<dbReference type="Pfam" id="PF12472">
    <property type="entry name" value="DUF3693"/>
    <property type="match status" value="1"/>
</dbReference>
<dbReference type="STRING" id="428993.SAMN06296058_0016"/>
<dbReference type="InterPro" id="IPR021096">
    <property type="entry name" value="Vibrio_phage_VSK_Orf152"/>
</dbReference>
<evidence type="ECO:0000313" key="1">
    <source>
        <dbReference type="EMBL" id="SKC39372.1"/>
    </source>
</evidence>
<dbReference type="EMBL" id="FUZV01000001">
    <property type="protein sequence ID" value="SKC39372.1"/>
    <property type="molecule type" value="Genomic_DNA"/>
</dbReference>
<sequence length="248" mass="26726">MPFTDSACATISRILLTRCGWKTRRRIPRGTKARWIRHAPIPCPSALEVPCPGLGRPGRGWLANQPCSEHSELFGVNLTPNMVVKDFPNMSIVATLLDKARARRGIPTDMALAERLGRSRAVVSEWRAGKSYPDEDLIVALAELAGDDPGEWLLAIKAIRTEGKAGKVWASLAKRLATASAVLLCAIGLAVGTPAQAAPVRSTSATDAQGMQIMSLGNAAYVPKEAQGPKPRIALEPCWSLLYRRPTV</sequence>
<dbReference type="Gene3D" id="1.10.260.40">
    <property type="entry name" value="lambda repressor-like DNA-binding domains"/>
    <property type="match status" value="1"/>
</dbReference>
<name>A0A1T5IK12_9GAMM</name>
<dbReference type="GO" id="GO:0003677">
    <property type="term" value="F:DNA binding"/>
    <property type="evidence" value="ECO:0007669"/>
    <property type="project" value="InterPro"/>
</dbReference>
<protein>
    <submittedName>
        <fullName evidence="1">Phage related protein</fullName>
    </submittedName>
</protein>
<proteinExistence type="predicted"/>
<dbReference type="CDD" id="cd00093">
    <property type="entry name" value="HTH_XRE"/>
    <property type="match status" value="1"/>
</dbReference>
<gene>
    <name evidence="1" type="ORF">SAMN06296058_0016</name>
</gene>